<dbReference type="InterPro" id="IPR005358">
    <property type="entry name" value="Puta_zinc/iron-chelating_dom"/>
</dbReference>
<comment type="caution">
    <text evidence="1">The sequence shown here is derived from an EMBL/GenBank/DDBJ whole genome shotgun (WGS) entry which is preliminary data.</text>
</comment>
<dbReference type="PANTHER" id="PTHR35866">
    <property type="entry name" value="PUTATIVE-RELATED"/>
    <property type="match status" value="1"/>
</dbReference>
<evidence type="ECO:0000313" key="2">
    <source>
        <dbReference type="Proteomes" id="UP000548632"/>
    </source>
</evidence>
<dbReference type="AlphaFoldDB" id="A0A839HK64"/>
<dbReference type="PANTHER" id="PTHR35866:SF1">
    <property type="entry name" value="YKGJ FAMILY CYSTEINE CLUSTER PROTEIN"/>
    <property type="match status" value="1"/>
</dbReference>
<sequence length="308" mass="35286">MSHDSQPTLPFQSAIHPEVLDCTHTIPFRCHPDIACFNACCKQADVTLTPYDVIRLKHRLQLDSSAFLEQYTVPFQMDSDGLPGIKLKTDNTGACLQLAGDSGCGVYSDRPTVCRYYPIALLALKEKDAKTSKEQYSLITEPHCLGHQTDRRIAIDDYRQEQGVVEYDDMNRPWYQLILKKKSAGPSIGQLPQPSLQLFFMACYDLDRFRRFVCSDNFRATYQLPADFYAELAQSDEELLQFGYRFLRQVLFGEHSIQEAADAWEKRVEQRREVWELRRQLEIARRAAAEDAKYECASDAPNSSCQGD</sequence>
<proteinExistence type="predicted"/>
<name>A0A839HK64_9GAMM</name>
<protein>
    <submittedName>
        <fullName evidence="1">YkgJ family cysteine cluster protein</fullName>
    </submittedName>
</protein>
<dbReference type="EMBL" id="JABVCQ010000044">
    <property type="protein sequence ID" value="MBB1127266.1"/>
    <property type="molecule type" value="Genomic_DNA"/>
</dbReference>
<dbReference type="RefSeq" id="WP_182584894.1">
    <property type="nucleotide sequence ID" value="NZ_JABVCQ010000044.1"/>
</dbReference>
<keyword evidence="2" id="KW-1185">Reference proteome</keyword>
<reference evidence="1 2" key="1">
    <citation type="journal article" date="2020" name="Arch. Microbiol.">
        <title>The genome sequence of the giant phototrophic gammaproteobacterium Thiospirillum jenense gives insight into its physiological properties and phylogenetic relationships.</title>
        <authorList>
            <person name="Imhoff J.F."/>
            <person name="Meyer T.E."/>
            <person name="Kyndt J.A."/>
        </authorList>
    </citation>
    <scope>NUCLEOTIDE SEQUENCE [LARGE SCALE GENOMIC DNA]</scope>
    <source>
        <strain evidence="1 2">DSM 216</strain>
    </source>
</reference>
<accession>A0A839HK64</accession>
<dbReference type="Pfam" id="PF03692">
    <property type="entry name" value="CxxCxxCC"/>
    <property type="match status" value="1"/>
</dbReference>
<organism evidence="1 2">
    <name type="scientific">Thiospirillum jenense</name>
    <dbReference type="NCBI Taxonomy" id="1653858"/>
    <lineage>
        <taxon>Bacteria</taxon>
        <taxon>Pseudomonadati</taxon>
        <taxon>Pseudomonadota</taxon>
        <taxon>Gammaproteobacteria</taxon>
        <taxon>Chromatiales</taxon>
        <taxon>Chromatiaceae</taxon>
        <taxon>Thiospirillum</taxon>
    </lineage>
</organism>
<dbReference type="Proteomes" id="UP000548632">
    <property type="component" value="Unassembled WGS sequence"/>
</dbReference>
<evidence type="ECO:0000313" key="1">
    <source>
        <dbReference type="EMBL" id="MBB1127266.1"/>
    </source>
</evidence>
<gene>
    <name evidence="1" type="ORF">HUK38_13695</name>
</gene>